<keyword evidence="2" id="KW-1185">Reference proteome</keyword>
<organism evidence="1 2">
    <name type="scientific">Vitis vinifera</name>
    <name type="common">Grape</name>
    <dbReference type="NCBI Taxonomy" id="29760"/>
    <lineage>
        <taxon>Eukaryota</taxon>
        <taxon>Viridiplantae</taxon>
        <taxon>Streptophyta</taxon>
        <taxon>Embryophyta</taxon>
        <taxon>Tracheophyta</taxon>
        <taxon>Spermatophyta</taxon>
        <taxon>Magnoliopsida</taxon>
        <taxon>eudicotyledons</taxon>
        <taxon>Gunneridae</taxon>
        <taxon>Pentapetalae</taxon>
        <taxon>rosids</taxon>
        <taxon>Vitales</taxon>
        <taxon>Vitaceae</taxon>
        <taxon>Viteae</taxon>
        <taxon>Vitis</taxon>
    </lineage>
</organism>
<sequence>MRFGGEMKKLWSFEDKRAKLSENFAAETPFGRVFRSCETTFWHTSAICSTVLLILKLRYTCEITFELRNGYEMIFKLRNDYEMISKL</sequence>
<gene>
    <name evidence="1" type="ORF">VitviT2T_008799</name>
</gene>
<reference evidence="1 2" key="1">
    <citation type="journal article" date="2023" name="Hortic Res">
        <title>The complete reference genome for grapevine (Vitis vinifera L.) genetics and breeding.</title>
        <authorList>
            <person name="Shi X."/>
            <person name="Cao S."/>
            <person name="Wang X."/>
            <person name="Huang S."/>
            <person name="Wang Y."/>
            <person name="Liu Z."/>
            <person name="Liu W."/>
            <person name="Leng X."/>
            <person name="Peng Y."/>
            <person name="Wang N."/>
            <person name="Wang Y."/>
            <person name="Ma Z."/>
            <person name="Xu X."/>
            <person name="Zhang F."/>
            <person name="Xue H."/>
            <person name="Zhong H."/>
            <person name="Wang Y."/>
            <person name="Zhang K."/>
            <person name="Velt A."/>
            <person name="Avia K."/>
            <person name="Holtgrawe D."/>
            <person name="Grimplet J."/>
            <person name="Matus J.T."/>
            <person name="Ware D."/>
            <person name="Wu X."/>
            <person name="Wang H."/>
            <person name="Liu C."/>
            <person name="Fang Y."/>
            <person name="Rustenholz C."/>
            <person name="Cheng Z."/>
            <person name="Xiao H."/>
            <person name="Zhou Y."/>
        </authorList>
    </citation>
    <scope>NUCLEOTIDE SEQUENCE [LARGE SCALE GENOMIC DNA]</scope>
    <source>
        <strain evidence="2">cv. Pinot noir / PN40024</strain>
        <tissue evidence="1">Leaf</tissue>
    </source>
</reference>
<evidence type="ECO:0000313" key="2">
    <source>
        <dbReference type="Proteomes" id="UP001227230"/>
    </source>
</evidence>
<proteinExistence type="predicted"/>
<accession>A0ABY9C3A1</accession>
<dbReference type="Proteomes" id="UP001227230">
    <property type="component" value="Chromosome 6"/>
</dbReference>
<evidence type="ECO:0000313" key="1">
    <source>
        <dbReference type="EMBL" id="WJZ89590.1"/>
    </source>
</evidence>
<name>A0ABY9C3A1_VITVI</name>
<dbReference type="EMBL" id="CP126653">
    <property type="protein sequence ID" value="WJZ89590.1"/>
    <property type="molecule type" value="Genomic_DNA"/>
</dbReference>
<protein>
    <submittedName>
        <fullName evidence="1">Uncharacterized protein</fullName>
    </submittedName>
</protein>